<feature type="domain" description="Insertion element IS150 protein InsJ-like helix-turn-helix" evidence="3">
    <location>
        <begin position="66"/>
        <end position="119"/>
    </location>
</feature>
<sequence length="172" mass="19925">MAKYRKHESAFKLKLVNAHQRGASIHTLSTKWTVSTSQIRKWIDHYKTAGLSGLLRKSNQEYSKEFKLKVIQSYLEKGLSLRDCCLHYQIPSIGIVSSWVKIHKHLGDDGLTAQQKGRKIMKGNKPQKKTEKALTRLEELEKENLYLKAENELLKKLEALTQKKEAPQKKQR</sequence>
<dbReference type="Pfam" id="PF13384">
    <property type="entry name" value="HTH_23"/>
    <property type="match status" value="1"/>
</dbReference>
<dbReference type="KEGG" id="pcm:AY601_3314"/>
<dbReference type="InterPro" id="IPR010921">
    <property type="entry name" value="Trp_repressor/repl_initiator"/>
</dbReference>
<dbReference type="Proteomes" id="UP000071561">
    <property type="component" value="Chromosome"/>
</dbReference>
<evidence type="ECO:0000313" key="4">
    <source>
        <dbReference type="EMBL" id="AMQ00183.1"/>
    </source>
</evidence>
<organism evidence="5 6">
    <name type="scientific">Pedobacter cryoconitis</name>
    <dbReference type="NCBI Taxonomy" id="188932"/>
    <lineage>
        <taxon>Bacteria</taxon>
        <taxon>Pseudomonadati</taxon>
        <taxon>Bacteroidota</taxon>
        <taxon>Sphingobacteriia</taxon>
        <taxon>Sphingobacteriales</taxon>
        <taxon>Sphingobacteriaceae</taxon>
        <taxon>Pedobacter</taxon>
    </lineage>
</organism>
<reference evidence="5 6" key="1">
    <citation type="submission" date="2016-03" db="EMBL/GenBank/DDBJ databases">
        <title>Complete genome sequence of Pedobacter cryoconitis PAMC 27485.</title>
        <authorList>
            <person name="Lee J."/>
            <person name="Kim O.-S."/>
        </authorList>
    </citation>
    <scope>NUCLEOTIDE SEQUENCE [LARGE SCALE GENOMIC DNA]</scope>
    <source>
        <strain evidence="5 6">PAMC 27485</strain>
    </source>
</reference>
<dbReference type="PANTHER" id="PTHR33795:SF1">
    <property type="entry name" value="INSERTION ELEMENT IS150 PROTEIN INSJ"/>
    <property type="match status" value="1"/>
</dbReference>
<dbReference type="InterPro" id="IPR055247">
    <property type="entry name" value="InsJ-like_HTH"/>
</dbReference>
<dbReference type="InterPro" id="IPR009057">
    <property type="entry name" value="Homeodomain-like_sf"/>
</dbReference>
<keyword evidence="2" id="KW-0175">Coiled coil</keyword>
<accession>A0A127VGS6</accession>
<proteinExistence type="inferred from homology"/>
<dbReference type="RefSeq" id="WP_068402976.1">
    <property type="nucleotide sequence ID" value="NZ_CP014504.1"/>
</dbReference>
<evidence type="ECO:0000256" key="1">
    <source>
        <dbReference type="ARBA" id="ARBA00038232"/>
    </source>
</evidence>
<dbReference type="InterPro" id="IPR052057">
    <property type="entry name" value="IS150/IS1296_orfA-like"/>
</dbReference>
<gene>
    <name evidence="4" type="ORF">AY601_3314</name>
    <name evidence="5" type="ORF">AY601_3558</name>
</gene>
<dbReference type="EMBL" id="CP014504">
    <property type="protein sequence ID" value="AMQ00183.1"/>
    <property type="molecule type" value="Genomic_DNA"/>
</dbReference>
<dbReference type="Pfam" id="PF13518">
    <property type="entry name" value="HTH_28"/>
    <property type="match status" value="1"/>
</dbReference>
<dbReference type="SUPFAM" id="SSF46689">
    <property type="entry name" value="Homeodomain-like"/>
    <property type="match status" value="1"/>
</dbReference>
<evidence type="ECO:0000259" key="3">
    <source>
        <dbReference type="Pfam" id="PF13518"/>
    </source>
</evidence>
<dbReference type="InterPro" id="IPR036388">
    <property type="entry name" value="WH-like_DNA-bd_sf"/>
</dbReference>
<dbReference type="PATRIC" id="fig|188932.3.peg.3449"/>
<evidence type="ECO:0000313" key="5">
    <source>
        <dbReference type="EMBL" id="AMQ00422.1"/>
    </source>
</evidence>
<evidence type="ECO:0000313" key="6">
    <source>
        <dbReference type="Proteomes" id="UP000071561"/>
    </source>
</evidence>
<dbReference type="KEGG" id="pcm:AY601_3558"/>
<dbReference type="AlphaFoldDB" id="A0A127VGS6"/>
<dbReference type="EMBL" id="CP014504">
    <property type="protein sequence ID" value="AMQ00422.1"/>
    <property type="molecule type" value="Genomic_DNA"/>
</dbReference>
<dbReference type="PANTHER" id="PTHR33795">
    <property type="entry name" value="INSERTION ELEMENT IS150 PROTEIN INSJ"/>
    <property type="match status" value="1"/>
</dbReference>
<dbReference type="GO" id="GO:0043565">
    <property type="term" value="F:sequence-specific DNA binding"/>
    <property type="evidence" value="ECO:0007669"/>
    <property type="project" value="InterPro"/>
</dbReference>
<dbReference type="Gene3D" id="1.10.10.10">
    <property type="entry name" value="Winged helix-like DNA-binding domain superfamily/Winged helix DNA-binding domain"/>
    <property type="match status" value="2"/>
</dbReference>
<evidence type="ECO:0000256" key="2">
    <source>
        <dbReference type="SAM" id="Coils"/>
    </source>
</evidence>
<name>A0A127VGS6_9SPHI</name>
<protein>
    <recommendedName>
        <fullName evidence="3">Insertion element IS150 protein InsJ-like helix-turn-helix domain-containing protein</fullName>
    </recommendedName>
</protein>
<dbReference type="OrthoDB" id="706721at2"/>
<dbReference type="SUPFAM" id="SSF48295">
    <property type="entry name" value="TrpR-like"/>
    <property type="match status" value="1"/>
</dbReference>
<keyword evidence="6" id="KW-1185">Reference proteome</keyword>
<feature type="coiled-coil region" evidence="2">
    <location>
        <begin position="130"/>
        <end position="157"/>
    </location>
</feature>
<comment type="similarity">
    <text evidence="1">Belongs to the IS150/IS1296 orfA family.</text>
</comment>